<comment type="caution">
    <text evidence="1">The sequence shown here is derived from an EMBL/GenBank/DDBJ whole genome shotgun (WGS) entry which is preliminary data.</text>
</comment>
<dbReference type="EMBL" id="CM047947">
    <property type="protein sequence ID" value="KAI9896807.1"/>
    <property type="molecule type" value="Genomic_DNA"/>
</dbReference>
<organism evidence="1 2">
    <name type="scientific">Trichothecium roseum</name>
    <dbReference type="NCBI Taxonomy" id="47278"/>
    <lineage>
        <taxon>Eukaryota</taxon>
        <taxon>Fungi</taxon>
        <taxon>Dikarya</taxon>
        <taxon>Ascomycota</taxon>
        <taxon>Pezizomycotina</taxon>
        <taxon>Sordariomycetes</taxon>
        <taxon>Hypocreomycetidae</taxon>
        <taxon>Hypocreales</taxon>
        <taxon>Hypocreales incertae sedis</taxon>
        <taxon>Trichothecium</taxon>
    </lineage>
</organism>
<proteinExistence type="predicted"/>
<protein>
    <submittedName>
        <fullName evidence="1">Uncharacterized protein</fullName>
    </submittedName>
</protein>
<evidence type="ECO:0000313" key="2">
    <source>
        <dbReference type="Proteomes" id="UP001163324"/>
    </source>
</evidence>
<dbReference type="Proteomes" id="UP001163324">
    <property type="component" value="Chromosome 8"/>
</dbReference>
<reference evidence="1" key="1">
    <citation type="submission" date="2022-10" db="EMBL/GenBank/DDBJ databases">
        <title>Complete Genome of Trichothecium roseum strain YXFP-22015, a Plant Pathogen Isolated from Citrus.</title>
        <authorList>
            <person name="Wang Y."/>
            <person name="Zhu L."/>
        </authorList>
    </citation>
    <scope>NUCLEOTIDE SEQUENCE</scope>
    <source>
        <strain evidence="1">YXFP-22015</strain>
    </source>
</reference>
<keyword evidence="2" id="KW-1185">Reference proteome</keyword>
<gene>
    <name evidence="1" type="ORF">N3K66_007829</name>
</gene>
<evidence type="ECO:0000313" key="1">
    <source>
        <dbReference type="EMBL" id="KAI9896807.1"/>
    </source>
</evidence>
<name>A0ACC0UU99_9HYPO</name>
<sequence>MSGLEDAKPQCGGGAGAAEEEYDLPLHIAALFMVLAASIFGCGFPVACKKISWLKLPDRVFFACKHFGTGVLVATAFVHLIPTAFDALTNPCLPDLFTDIYPAIPGLIMMVSMFTLFVIEMWLKAKVGGHSHGGPTGQIPARPPMPHSHSSSSSISKPQQPRCNDNEKADEDGYDFADVGLPIQKTLKEEEARLDNNFMRFNAVSDTPMPAWFVVFYEQYVRERMETVRMVNSARETLKTHHRNDSDAKTLVDVDLREVYDEENQDVSAQVLRKMNLDISLLEGGILFHSIFVGITISITTEGFIVLLVAILFHQMFEGVGLGSRIASVPYPKGSIRPWVLVVAFGTTAPIGQAIGLATRGSYDPDSAYGLILVGLFNAFSSGLLIYAALVDLLAEDFLSEEAQLVMTTKKKIEAFIYVLLGAVGMSIVGAFA</sequence>
<accession>A0ACC0UU99</accession>